<dbReference type="SMART" id="SM00355">
    <property type="entry name" value="ZnF_C2H2"/>
    <property type="match status" value="16"/>
</dbReference>
<feature type="domain" description="C2H2-type" evidence="9">
    <location>
        <begin position="1156"/>
        <end position="1183"/>
    </location>
</feature>
<dbReference type="PANTHER" id="PTHR24394:SF44">
    <property type="entry name" value="ZINC FINGER PROTEIN 271-LIKE"/>
    <property type="match status" value="1"/>
</dbReference>
<feature type="domain" description="C2H2-type" evidence="9">
    <location>
        <begin position="1324"/>
        <end position="1351"/>
    </location>
</feature>
<feature type="domain" description="MADF" evidence="10">
    <location>
        <begin position="235"/>
        <end position="329"/>
    </location>
</feature>
<dbReference type="STRING" id="7370.A0A1I8MJX9"/>
<evidence type="ECO:0000313" key="11">
    <source>
        <dbReference type="Proteomes" id="UP001652621"/>
    </source>
</evidence>
<dbReference type="SUPFAM" id="SSF57667">
    <property type="entry name" value="beta-beta-alpha zinc fingers"/>
    <property type="match status" value="8"/>
</dbReference>
<feature type="domain" description="C2H2-type" evidence="9">
    <location>
        <begin position="1212"/>
        <end position="1239"/>
    </location>
</feature>
<keyword evidence="6" id="KW-0539">Nucleus</keyword>
<feature type="domain" description="C2H2-type" evidence="9">
    <location>
        <begin position="506"/>
        <end position="533"/>
    </location>
</feature>
<proteinExistence type="predicted"/>
<sequence length="1368" mass="160298">MPSSGDLNSEMINKKCGEIMITMKKNAKYVYSFNCSFCDTICIQMKKFTLHLEKEHEKQINATGLVTEEFHKKETTTGTDSLYLTTEIKVEDCLVDVKLESDEEELNVSERSSKKIENLPSYDDPLKTNDGNIEEITLTPYEKNQNSKIPPDDKISLSPQSWENEIDYDKNDIEMHGFSDDNVINSDLSADENFSSTEPDDDSEGDDEVKTTNRTKNKNQHSQEEEEEDKEFVVALIDAFKTTPQLWDSTHPQKCNSLKEKDELFKNITDSINLQFKETQTLEQVKKKLNGICKEYEKEVEKKIYGKSRGEKTQLWFHDNMEFLKPLIENKVKLKRKRYHQKVKPLSDKLMEDLIKIYKNYNSLWDVNHMAFTIKDKRHETLKTMTEEIRTKMNLTMDIYKLEKHLVHLHKSYSREKLKRLECEKTESEFLPSCSYYDKCDFLDVNQGPFRCPTCKEIIDTYNDLQIHRSNHDGSPPFKCQECGMGFKKIANFTIHAKRHLGVFKFFCKVCGKGYPFNAELDLHMRSHTGAQPYLCSICGESFRTAISYDNHIRRHEERFKYSCHICKKGFNHLTRMNDHVKAHLNVRDVICAVCGKGFTSRKYLNHHKRIHEGKNYICNICGKGFAQDAGLRAHKKYHGTPIGISSIQKEQNKYNLLSIKTKCNFYLKMGANKRAITKKCGEILLSLKTNKKSRVYIFSCALCEENCDQLKKFSLHLEEKHSKFYDNDTDLVSEVTPDKKHESKQDIILEPNETPPKIEDIKENLEIFVPEIKVEELMDIANEEDEDDFKQTNNASLTKNEDESADPLETTDKITTRFQGNSIRRSSTGTDIKNVKGEHESDDDTEDADNNYEFSCEFDYEDSVGDSGGSESDQSEKKADKAKNKLRKRKPLRAHESESEYDTDDSRDMDFNMVKEKQKGKVGRKRTKKSNNNPPVDEKELTLTVLAALEKRPVLWDINNRSHDKIIRQNGFQEIAKEVNEKLQLQMKWEDIRKRITDIRYEYSREYDKQLKGEKCELPWYTEHMKFLKENIEVLIKHRYQKKKYRRLSSLEESHIPIIIEYYKQCEVLWQVNNIGFVVKPKKLEALKPIIQDLKEKHNIDISLQDMQRRIDYINRIYSADKEQQLKCEAENKEFVPSSKYYKDLSFLSESQGPFKCSHCGQTIAKYEPYHIHLAEHTKQVPFKCALCEMRFNKLVKYIVHAKRHLRINNYHCDVCGKGYPFRAELDWHVREHTGEEPYLCEICGASFRSRHGYDNHIRRHEKRFRYECHICKYGFNHLHALNAHVKAHLNIRDILCNVCGKGFTAKKHLLRHQQIHSDTKRYKCLVCGKAFAQDAGLRAHRKQHADYDAIAKLTKKDSRKGRYNYD</sequence>
<dbReference type="VEuPathDB" id="VectorBase:MDOMA2_013470"/>
<dbReference type="SMART" id="SM00595">
    <property type="entry name" value="MADF"/>
    <property type="match status" value="4"/>
</dbReference>
<dbReference type="InterPro" id="IPR006578">
    <property type="entry name" value="MADF-dom"/>
</dbReference>
<comment type="subcellular location">
    <subcellularLocation>
        <location evidence="1">Nucleus</location>
    </subcellularLocation>
</comment>
<accession>A0A9J7CXF6</accession>
<dbReference type="PROSITE" id="PS51029">
    <property type="entry name" value="MADF"/>
    <property type="match status" value="3"/>
</dbReference>
<dbReference type="Pfam" id="PF13912">
    <property type="entry name" value="zf-C2H2_6"/>
    <property type="match status" value="1"/>
</dbReference>
<dbReference type="InterPro" id="IPR013087">
    <property type="entry name" value="Znf_C2H2_type"/>
</dbReference>
<evidence type="ECO:0000256" key="7">
    <source>
        <dbReference type="PROSITE-ProRule" id="PRU00042"/>
    </source>
</evidence>
<evidence type="ECO:0000256" key="4">
    <source>
        <dbReference type="ARBA" id="ARBA00022771"/>
    </source>
</evidence>
<feature type="region of interest" description="Disordered" evidence="8">
    <location>
        <begin position="177"/>
        <end position="230"/>
    </location>
</feature>
<feature type="region of interest" description="Disordered" evidence="8">
    <location>
        <begin position="138"/>
        <end position="160"/>
    </location>
</feature>
<evidence type="ECO:0000256" key="1">
    <source>
        <dbReference type="ARBA" id="ARBA00004123"/>
    </source>
</evidence>
<name>A0A9J7CXF6_MUSDO</name>
<feature type="domain" description="C2H2-type" evidence="9">
    <location>
        <begin position="534"/>
        <end position="561"/>
    </location>
</feature>
<gene>
    <name evidence="12" type="primary">LOC101890673</name>
</gene>
<dbReference type="Pfam" id="PF00096">
    <property type="entry name" value="zf-C2H2"/>
    <property type="match status" value="7"/>
</dbReference>
<dbReference type="Gene3D" id="3.30.160.60">
    <property type="entry name" value="Classic Zinc Finger"/>
    <property type="match status" value="10"/>
</dbReference>
<feature type="domain" description="C2H2-type" evidence="9">
    <location>
        <begin position="450"/>
        <end position="477"/>
    </location>
</feature>
<keyword evidence="3" id="KW-0677">Repeat</keyword>
<evidence type="ECO:0000256" key="3">
    <source>
        <dbReference type="ARBA" id="ARBA00022737"/>
    </source>
</evidence>
<dbReference type="InterPro" id="IPR036236">
    <property type="entry name" value="Znf_C2H2_sf"/>
</dbReference>
<feature type="compositionally biased region" description="Polar residues" evidence="8">
    <location>
        <begin position="182"/>
        <end position="197"/>
    </location>
</feature>
<evidence type="ECO:0000256" key="8">
    <source>
        <dbReference type="SAM" id="MobiDB-lite"/>
    </source>
</evidence>
<feature type="domain" description="C2H2-type" evidence="9">
    <location>
        <begin position="478"/>
        <end position="502"/>
    </location>
</feature>
<dbReference type="OrthoDB" id="427030at2759"/>
<keyword evidence="2" id="KW-0479">Metal-binding</keyword>
<evidence type="ECO:0000256" key="2">
    <source>
        <dbReference type="ARBA" id="ARBA00022723"/>
    </source>
</evidence>
<dbReference type="PROSITE" id="PS50157">
    <property type="entry name" value="ZINC_FINGER_C2H2_2"/>
    <property type="match status" value="13"/>
</dbReference>
<keyword evidence="11" id="KW-1185">Reference proteome</keyword>
<dbReference type="PROSITE" id="PS00028">
    <property type="entry name" value="ZINC_FINGER_C2H2_1"/>
    <property type="match status" value="13"/>
</dbReference>
<feature type="compositionally biased region" description="Polar residues" evidence="8">
    <location>
        <begin position="817"/>
        <end position="832"/>
    </location>
</feature>
<dbReference type="PANTHER" id="PTHR24394">
    <property type="entry name" value="ZINC FINGER PROTEIN"/>
    <property type="match status" value="1"/>
</dbReference>
<evidence type="ECO:0000259" key="9">
    <source>
        <dbReference type="PROSITE" id="PS50157"/>
    </source>
</evidence>
<dbReference type="RefSeq" id="XP_005187456.2">
    <property type="nucleotide sequence ID" value="XM_005187399.4"/>
</dbReference>
<feature type="domain" description="MADF" evidence="10">
    <location>
        <begin position="945"/>
        <end position="1034"/>
    </location>
</feature>
<evidence type="ECO:0000256" key="6">
    <source>
        <dbReference type="ARBA" id="ARBA00023242"/>
    </source>
</evidence>
<evidence type="ECO:0000259" key="10">
    <source>
        <dbReference type="PROSITE" id="PS51029"/>
    </source>
</evidence>
<reference evidence="12" key="1">
    <citation type="submission" date="2025-08" db="UniProtKB">
        <authorList>
            <consortium name="RefSeq"/>
        </authorList>
    </citation>
    <scope>IDENTIFICATION</scope>
    <source>
        <strain evidence="12">Aabys</strain>
        <tissue evidence="12">Whole body</tissue>
    </source>
</reference>
<feature type="domain" description="MADF" evidence="10">
    <location>
        <begin position="353"/>
        <end position="448"/>
    </location>
</feature>
<feature type="domain" description="C2H2-type" evidence="9">
    <location>
        <begin position="1240"/>
        <end position="1262"/>
    </location>
</feature>
<feature type="compositionally biased region" description="Basic residues" evidence="8">
    <location>
        <begin position="921"/>
        <end position="930"/>
    </location>
</feature>
<dbReference type="eggNOG" id="KOG1721">
    <property type="taxonomic scope" value="Eukaryota"/>
</dbReference>
<dbReference type="GeneID" id="101890673"/>
<feature type="compositionally biased region" description="Acidic residues" evidence="8">
    <location>
        <begin position="841"/>
        <end position="865"/>
    </location>
</feature>
<keyword evidence="5" id="KW-0862">Zinc</keyword>
<feature type="compositionally biased region" description="Basic and acidic residues" evidence="8">
    <location>
        <begin position="894"/>
        <end position="920"/>
    </location>
</feature>
<feature type="domain" description="C2H2-type" evidence="9">
    <location>
        <begin position="562"/>
        <end position="589"/>
    </location>
</feature>
<feature type="compositionally biased region" description="Acidic residues" evidence="8">
    <location>
        <begin position="198"/>
        <end position="207"/>
    </location>
</feature>
<organism evidence="11 12">
    <name type="scientific">Musca domestica</name>
    <name type="common">House fly</name>
    <dbReference type="NCBI Taxonomy" id="7370"/>
    <lineage>
        <taxon>Eukaryota</taxon>
        <taxon>Metazoa</taxon>
        <taxon>Ecdysozoa</taxon>
        <taxon>Arthropoda</taxon>
        <taxon>Hexapoda</taxon>
        <taxon>Insecta</taxon>
        <taxon>Pterygota</taxon>
        <taxon>Neoptera</taxon>
        <taxon>Endopterygota</taxon>
        <taxon>Diptera</taxon>
        <taxon>Brachycera</taxon>
        <taxon>Muscomorpha</taxon>
        <taxon>Muscoidea</taxon>
        <taxon>Muscidae</taxon>
        <taxon>Musca</taxon>
    </lineage>
</organism>
<dbReference type="Proteomes" id="UP001652621">
    <property type="component" value="Unplaced"/>
</dbReference>
<feature type="domain" description="C2H2-type" evidence="9">
    <location>
        <begin position="617"/>
        <end position="639"/>
    </location>
</feature>
<feature type="domain" description="C2H2-type" evidence="9">
    <location>
        <begin position="1296"/>
        <end position="1323"/>
    </location>
</feature>
<keyword evidence="4 7" id="KW-0863">Zinc-finger</keyword>
<protein>
    <submittedName>
        <fullName evidence="12">Uncharacterized protein LOC101890673</fullName>
    </submittedName>
</protein>
<feature type="region of interest" description="Disordered" evidence="8">
    <location>
        <begin position="784"/>
        <end position="937"/>
    </location>
</feature>
<dbReference type="Pfam" id="PF10545">
    <property type="entry name" value="MADF_DNA_bdg"/>
    <property type="match status" value="4"/>
</dbReference>
<dbReference type="VEuPathDB" id="VectorBase:MDOA005696"/>
<evidence type="ECO:0000256" key="5">
    <source>
        <dbReference type="ARBA" id="ARBA00022833"/>
    </source>
</evidence>
<feature type="domain" description="C2H2-type" evidence="9">
    <location>
        <begin position="590"/>
        <end position="617"/>
    </location>
</feature>
<evidence type="ECO:0000313" key="12">
    <source>
        <dbReference type="RefSeq" id="XP_005187456.2"/>
    </source>
</evidence>
<feature type="domain" description="C2H2-type" evidence="9">
    <location>
        <begin position="1268"/>
        <end position="1295"/>
    </location>
</feature>
<feature type="compositionally biased region" description="Basic and acidic residues" evidence="8">
    <location>
        <begin position="875"/>
        <end position="884"/>
    </location>
</feature>